<gene>
    <name evidence="3" type="ORF">PG2093B_0062</name>
</gene>
<evidence type="ECO:0000259" key="2">
    <source>
        <dbReference type="Pfam" id="PF22013"/>
    </source>
</evidence>
<dbReference type="Proteomes" id="UP000292568">
    <property type="component" value="Unassembled WGS sequence"/>
</dbReference>
<dbReference type="SUPFAM" id="SSF53335">
    <property type="entry name" value="S-adenosyl-L-methionine-dependent methyltransferases"/>
    <property type="match status" value="1"/>
</dbReference>
<dbReference type="Gene3D" id="1.10.10.1110">
    <property type="entry name" value="Methyltransferase PG1098, N-terminal domain"/>
    <property type="match status" value="1"/>
</dbReference>
<evidence type="ECO:0000313" key="3">
    <source>
        <dbReference type="EMBL" id="RYQ12486.1"/>
    </source>
</evidence>
<organism evidence="3 4">
    <name type="scientific">Bifidobacterium pseudolongum subsp. globosum</name>
    <dbReference type="NCBI Taxonomy" id="1690"/>
    <lineage>
        <taxon>Bacteria</taxon>
        <taxon>Bacillati</taxon>
        <taxon>Actinomycetota</taxon>
        <taxon>Actinomycetes</taxon>
        <taxon>Bifidobacteriales</taxon>
        <taxon>Bifidobacteriaceae</taxon>
        <taxon>Bifidobacterium</taxon>
    </lineage>
</organism>
<accession>A0A4Q5A2K0</accession>
<sequence length="431" mass="46711">MAVYNGAMPNHASRDAAPRAADIPQIHISEATRAFIDAHAGEDPRDLALHTKRGDSGLDLPFALDQIAGRRIARTKLPTWAACDDVIYPAHVPMEQCSSQFTAHTKARLACELIAGLPHPTRLVDLTGGLGVDFWALAQRFDEAVYVERQPQLCALAAHNLHALGVRNARVERADGVEFLRAMPPASMIYVDPARRDAHGSRTYAIEDCAPDVLALRGELLAKAPVVMVKLSPMLDWRKTVEDFDGAVQRVAVVSTGNECKELLLMLTRAPHGDVRVDCINDGDTVTFTTAEDQRPSIAPAGSIERMRYLVEPNASIMKAGAFAALQRQCPGLAQIGPNSHLFVSEQPVGAVPGRAFEIARPGGMNKRELKTLLEGVTHANIAVRNFPLTVPQLRRKLKLKDGGNDYLFATTDAGGRHVLILAHKAPPATA</sequence>
<dbReference type="InterPro" id="IPR041497">
    <property type="entry name" value="Thump-like"/>
</dbReference>
<keyword evidence="3" id="KW-0808">Transferase</keyword>
<dbReference type="Pfam" id="PF18096">
    <property type="entry name" value="Thump_like"/>
    <property type="match status" value="1"/>
</dbReference>
<dbReference type="GO" id="GO:0008168">
    <property type="term" value="F:methyltransferase activity"/>
    <property type="evidence" value="ECO:0007669"/>
    <property type="project" value="UniProtKB-KW"/>
</dbReference>
<evidence type="ECO:0000313" key="4">
    <source>
        <dbReference type="Proteomes" id="UP000292568"/>
    </source>
</evidence>
<proteinExistence type="predicted"/>
<dbReference type="GO" id="GO:0032259">
    <property type="term" value="P:methylation"/>
    <property type="evidence" value="ECO:0007669"/>
    <property type="project" value="UniProtKB-KW"/>
</dbReference>
<comment type="caution">
    <text evidence="3">The sequence shown here is derived from an EMBL/GenBank/DDBJ whole genome shotgun (WGS) entry which is preliminary data.</text>
</comment>
<keyword evidence="3" id="KW-0489">Methyltransferase</keyword>
<dbReference type="EMBL" id="RYUH01000003">
    <property type="protein sequence ID" value="RYQ12486.1"/>
    <property type="molecule type" value="Genomic_DNA"/>
</dbReference>
<feature type="domain" description="PG-1098 ferredoxin-like" evidence="2">
    <location>
        <begin position="309"/>
        <end position="351"/>
    </location>
</feature>
<name>A0A4Q5A2K0_9BIFI</name>
<dbReference type="Pfam" id="PF22013">
    <property type="entry name" value="PG_1098_Fer"/>
    <property type="match status" value="1"/>
</dbReference>
<reference evidence="3 4" key="1">
    <citation type="submission" date="2018-12" db="EMBL/GenBank/DDBJ databases">
        <title>Unveiling genomic diversity among members of the Bifidobacterium pseudolongum species, a widely distributed gut commensal of the animal kingdom.</title>
        <authorList>
            <person name="Lugli G.A."/>
            <person name="Duranti S."/>
            <person name="Albert K."/>
            <person name="Mancabelli L."/>
            <person name="Napoli S."/>
            <person name="Viappiani A."/>
            <person name="Anzalone R."/>
            <person name="Longhi G."/>
            <person name="Milani C."/>
            <person name="Turroni F."/>
            <person name="Alessandri G."/>
            <person name="Sela D.A."/>
            <person name="Van Sinderen D."/>
            <person name="Ventura M."/>
        </authorList>
    </citation>
    <scope>NUCLEOTIDE SEQUENCE [LARGE SCALE GENOMIC DNA]</scope>
    <source>
        <strain evidence="3 4">2093B</strain>
    </source>
</reference>
<dbReference type="AlphaFoldDB" id="A0A4Q5A2K0"/>
<feature type="domain" description="THUMP-like" evidence="1">
    <location>
        <begin position="354"/>
        <end position="425"/>
    </location>
</feature>
<protein>
    <submittedName>
        <fullName evidence="3">DNA methyltransferase</fullName>
    </submittedName>
</protein>
<dbReference type="Gene3D" id="3.40.50.150">
    <property type="entry name" value="Vaccinia Virus protein VP39"/>
    <property type="match status" value="1"/>
</dbReference>
<dbReference type="Pfam" id="PF01135">
    <property type="entry name" value="PCMT"/>
    <property type="match status" value="1"/>
</dbReference>
<dbReference type="InterPro" id="IPR054168">
    <property type="entry name" value="PG_1098_Fer"/>
</dbReference>
<dbReference type="InterPro" id="IPR029063">
    <property type="entry name" value="SAM-dependent_MTases_sf"/>
</dbReference>
<evidence type="ECO:0000259" key="1">
    <source>
        <dbReference type="Pfam" id="PF18096"/>
    </source>
</evidence>